<dbReference type="InterPro" id="IPR011009">
    <property type="entry name" value="Kinase-like_dom_sf"/>
</dbReference>
<accession>A0A974A9I3</accession>
<proteinExistence type="predicted"/>
<protein>
    <submittedName>
        <fullName evidence="2">Phosphotransferase</fullName>
    </submittedName>
</protein>
<gene>
    <name evidence="2" type="ORF">HU230_03410</name>
</gene>
<dbReference type="InterPro" id="IPR045544">
    <property type="entry name" value="TCAD9"/>
</dbReference>
<comment type="caution">
    <text evidence="2">The sequence shown here is derived from an EMBL/GenBank/DDBJ whole genome shotgun (WGS) entry which is preliminary data.</text>
</comment>
<evidence type="ECO:0000313" key="2">
    <source>
        <dbReference type="EMBL" id="NVL04812.1"/>
    </source>
</evidence>
<evidence type="ECO:0000259" key="1">
    <source>
        <dbReference type="Pfam" id="PF19974"/>
    </source>
</evidence>
<name>A0A974A9I3_9BRAD</name>
<dbReference type="EMBL" id="JABWSX010000001">
    <property type="protein sequence ID" value="NVL04812.1"/>
    <property type="molecule type" value="Genomic_DNA"/>
</dbReference>
<dbReference type="Pfam" id="PF19974">
    <property type="entry name" value="TCAD9"/>
    <property type="match status" value="1"/>
</dbReference>
<dbReference type="AlphaFoldDB" id="A0A974A9I3"/>
<feature type="domain" description="Ternary complex associated" evidence="1">
    <location>
        <begin position="155"/>
        <end position="237"/>
    </location>
</feature>
<dbReference type="RefSeq" id="WP_176528985.1">
    <property type="nucleotide sequence ID" value="NZ_CP088022.1"/>
</dbReference>
<sequence>MFCAFASLLNSRVGPIPLPFFVKFDGRKKIERELDNYRQCTTLHVPFNQRPNLDDERCLLSHSSGVIVGNFVEQSESLMEAIDRGAGRDALHSLFEGALRGWRRQPFYDSQYVADGSVLQHLRRSRPGTYNVYRQKRLEKRQLSAGASVRSFDELDAMLKALPAIKYRYGTTHGDLHGNNVRIAGADAILIDFASVDYGPLTVDPAALDVSLMMDTCLATDGDWIRLADEVYELQALRAPAVPPRPERDAANLLDALHYIRQTAFAVQFSDVEYPVVVALQLLRKASYGGDGAEGQRRRVHAYRLADRIIGQLADEHLRTAHRTPDAA</sequence>
<organism evidence="2">
    <name type="scientific">Bradyrhizobium quebecense</name>
    <dbReference type="NCBI Taxonomy" id="2748629"/>
    <lineage>
        <taxon>Bacteria</taxon>
        <taxon>Pseudomonadati</taxon>
        <taxon>Pseudomonadota</taxon>
        <taxon>Alphaproteobacteria</taxon>
        <taxon>Hyphomicrobiales</taxon>
        <taxon>Nitrobacteraceae</taxon>
        <taxon>Bradyrhizobium</taxon>
    </lineage>
</organism>
<reference evidence="2" key="1">
    <citation type="submission" date="2020-06" db="EMBL/GenBank/DDBJ databases">
        <title>Whole Genome Sequence of Bradyrhizobium sp. Strain 66S1MB.</title>
        <authorList>
            <person name="Bromfield E."/>
            <person name="Cloutier S."/>
        </authorList>
    </citation>
    <scope>NUCLEOTIDE SEQUENCE</scope>
    <source>
        <strain evidence="2">66S1MB</strain>
    </source>
</reference>
<dbReference type="SUPFAM" id="SSF56112">
    <property type="entry name" value="Protein kinase-like (PK-like)"/>
    <property type="match status" value="1"/>
</dbReference>